<dbReference type="HOGENOM" id="CLU_176017_0_0_6"/>
<evidence type="ECO:0000313" key="1">
    <source>
        <dbReference type="EMBL" id="ENX22442.1"/>
    </source>
</evidence>
<dbReference type="EMBL" id="APRW01000009">
    <property type="protein sequence ID" value="ENX22442.1"/>
    <property type="molecule type" value="Genomic_DNA"/>
</dbReference>
<reference evidence="1 2" key="1">
    <citation type="submission" date="2013-02" db="EMBL/GenBank/DDBJ databases">
        <title>The Genome Sequence of Acinetobacter sp. NIPH 2168.</title>
        <authorList>
            <consortium name="The Broad Institute Genome Sequencing Platform"/>
            <consortium name="The Broad Institute Genome Sequencing Center for Infectious Disease"/>
            <person name="Cerqueira G."/>
            <person name="Feldgarden M."/>
            <person name="Courvalin P."/>
            <person name="Perichon B."/>
            <person name="Grillot-Courvalin C."/>
            <person name="Clermont D."/>
            <person name="Rocha E."/>
            <person name="Yoon E.-J."/>
            <person name="Nemec A."/>
            <person name="Walker B."/>
            <person name="Young S.K."/>
            <person name="Zeng Q."/>
            <person name="Gargeya S."/>
            <person name="Fitzgerald M."/>
            <person name="Haas B."/>
            <person name="Abouelleil A."/>
            <person name="Alvarado L."/>
            <person name="Arachchi H.M."/>
            <person name="Berlin A.M."/>
            <person name="Chapman S.B."/>
            <person name="Dewar J."/>
            <person name="Goldberg J."/>
            <person name="Griggs A."/>
            <person name="Gujja S."/>
            <person name="Hansen M."/>
            <person name="Howarth C."/>
            <person name="Imamovic A."/>
            <person name="Larimer J."/>
            <person name="McCowan C."/>
            <person name="Murphy C."/>
            <person name="Neiman D."/>
            <person name="Pearson M."/>
            <person name="Priest M."/>
            <person name="Roberts A."/>
            <person name="Saif S."/>
            <person name="Shea T."/>
            <person name="Sisk P."/>
            <person name="Sykes S."/>
            <person name="Wortman J."/>
            <person name="Nusbaum C."/>
            <person name="Birren B."/>
        </authorList>
    </citation>
    <scope>NUCLEOTIDE SEQUENCE [LARGE SCALE GENOMIC DNA]</scope>
    <source>
        <strain evidence="1 2">NIPH 2168</strain>
    </source>
</reference>
<comment type="caution">
    <text evidence="1">The sequence shown here is derived from an EMBL/GenBank/DDBJ whole genome shotgun (WGS) entry which is preliminary data.</text>
</comment>
<protein>
    <recommendedName>
        <fullName evidence="3">HTH cro/C1-type domain-containing protein</fullName>
    </recommendedName>
</protein>
<dbReference type="RefSeq" id="WP_005257474.1">
    <property type="nucleotide sequence ID" value="NZ_BMDR01000001.1"/>
</dbReference>
<dbReference type="AlphaFoldDB" id="N9Q651"/>
<proteinExistence type="predicted"/>
<evidence type="ECO:0008006" key="3">
    <source>
        <dbReference type="Google" id="ProtNLM"/>
    </source>
</evidence>
<evidence type="ECO:0000313" key="2">
    <source>
        <dbReference type="Proteomes" id="UP000013173"/>
    </source>
</evidence>
<name>N9Q651_9GAMM</name>
<dbReference type="Proteomes" id="UP000013173">
    <property type="component" value="Unassembled WGS sequence"/>
</dbReference>
<dbReference type="GeneID" id="303682097"/>
<sequence>MVQLTLQEKINYLLSRNYTQQFISEKSGIEQSSVSRISKGIQRSVKYEKGCALDALVQQEQHKEVHLCRT</sequence>
<accession>N9Q651</accession>
<keyword evidence="2" id="KW-1185">Reference proteome</keyword>
<gene>
    <name evidence="1" type="ORF">F892_01684</name>
</gene>
<organism evidence="1 2">
    <name type="scientific">Acinetobacter vivianii</name>
    <dbReference type="NCBI Taxonomy" id="1776742"/>
    <lineage>
        <taxon>Bacteria</taxon>
        <taxon>Pseudomonadati</taxon>
        <taxon>Pseudomonadota</taxon>
        <taxon>Gammaproteobacteria</taxon>
        <taxon>Moraxellales</taxon>
        <taxon>Moraxellaceae</taxon>
        <taxon>Acinetobacter</taxon>
    </lineage>
</organism>